<dbReference type="InterPro" id="IPR000073">
    <property type="entry name" value="AB_hydrolase_1"/>
</dbReference>
<evidence type="ECO:0000313" key="5">
    <source>
        <dbReference type="Proteomes" id="UP000509510"/>
    </source>
</evidence>
<dbReference type="InterPro" id="IPR029058">
    <property type="entry name" value="AB_hydrolase_fold"/>
</dbReference>
<gene>
    <name evidence="4" type="ORF">TRUGW13939_05804</name>
</gene>
<dbReference type="GO" id="GO:0016020">
    <property type="term" value="C:membrane"/>
    <property type="evidence" value="ECO:0007669"/>
    <property type="project" value="TreeGrafter"/>
</dbReference>
<dbReference type="Gene3D" id="3.40.50.1820">
    <property type="entry name" value="alpha/beta hydrolase"/>
    <property type="match status" value="1"/>
</dbReference>
<keyword evidence="5" id="KW-1185">Reference proteome</keyword>
<reference evidence="5" key="1">
    <citation type="submission" date="2020-06" db="EMBL/GenBank/DDBJ databases">
        <title>A chromosome-scale genome assembly of Talaromyces rugulosus W13939.</title>
        <authorList>
            <person name="Wang B."/>
            <person name="Guo L."/>
            <person name="Ye K."/>
            <person name="Wang L."/>
        </authorList>
    </citation>
    <scope>NUCLEOTIDE SEQUENCE [LARGE SCALE GENOMIC DNA]</scope>
    <source>
        <strain evidence="5">W13939</strain>
    </source>
</reference>
<dbReference type="GeneID" id="55993301"/>
<dbReference type="SUPFAM" id="SSF53474">
    <property type="entry name" value="alpha/beta-Hydrolases"/>
    <property type="match status" value="1"/>
</dbReference>
<proteinExistence type="inferred from homology"/>
<dbReference type="PANTHER" id="PTHR43798">
    <property type="entry name" value="MONOACYLGLYCEROL LIPASE"/>
    <property type="match status" value="1"/>
</dbReference>
<dbReference type="PRINTS" id="PR00111">
    <property type="entry name" value="ABHYDROLASE"/>
</dbReference>
<dbReference type="OrthoDB" id="408373at2759"/>
<dbReference type="EMBL" id="CP055900">
    <property type="protein sequence ID" value="QKX58677.1"/>
    <property type="molecule type" value="Genomic_DNA"/>
</dbReference>
<dbReference type="KEGG" id="trg:TRUGW13939_05804"/>
<dbReference type="GO" id="GO:0006508">
    <property type="term" value="P:proteolysis"/>
    <property type="evidence" value="ECO:0007669"/>
    <property type="project" value="InterPro"/>
</dbReference>
<evidence type="ECO:0000256" key="2">
    <source>
        <dbReference type="ARBA" id="ARBA00022801"/>
    </source>
</evidence>
<feature type="domain" description="AB hydrolase-1" evidence="3">
    <location>
        <begin position="29"/>
        <end position="279"/>
    </location>
</feature>
<dbReference type="PANTHER" id="PTHR43798:SF33">
    <property type="entry name" value="HYDROLASE, PUTATIVE (AFU_ORTHOLOGUE AFUA_2G14860)-RELATED"/>
    <property type="match status" value="1"/>
</dbReference>
<dbReference type="GO" id="GO:0008233">
    <property type="term" value="F:peptidase activity"/>
    <property type="evidence" value="ECO:0007669"/>
    <property type="project" value="InterPro"/>
</dbReference>
<evidence type="ECO:0000256" key="1">
    <source>
        <dbReference type="ARBA" id="ARBA00010088"/>
    </source>
</evidence>
<evidence type="ECO:0000313" key="4">
    <source>
        <dbReference type="EMBL" id="QKX58677.1"/>
    </source>
</evidence>
<keyword evidence="2" id="KW-0378">Hydrolase</keyword>
<dbReference type="Proteomes" id="UP000509510">
    <property type="component" value="Chromosome III"/>
</dbReference>
<dbReference type="InterPro" id="IPR002410">
    <property type="entry name" value="Peptidase_S33"/>
</dbReference>
<comment type="similarity">
    <text evidence="1">Belongs to the peptidase S33 family.</text>
</comment>
<dbReference type="AlphaFoldDB" id="A0A7H8QXK9"/>
<dbReference type="RefSeq" id="XP_035344855.1">
    <property type="nucleotide sequence ID" value="XM_035488962.1"/>
</dbReference>
<dbReference type="InterPro" id="IPR050266">
    <property type="entry name" value="AB_hydrolase_sf"/>
</dbReference>
<evidence type="ECO:0000259" key="3">
    <source>
        <dbReference type="Pfam" id="PF00561"/>
    </source>
</evidence>
<dbReference type="Pfam" id="PF00561">
    <property type="entry name" value="Abhydrolase_1"/>
    <property type="match status" value="1"/>
</dbReference>
<sequence length="296" mass="32459">MPETTTVVMDDGVRLNVKVLGQDPTVRKPLLISLHGAPGVSTLAEPESSFGYLSDRYRVLVFDARGSGASDKIGPFTHERWIQDIENLRKWAGDETFILAGASYGGFVALDYAVQHGARLRALVLRDTWANGRLGSMNALASILTSKRISVDVDRQVRLWSGTVLNDQDHALALQEILPIFTPPTDVQTAAASTEQQESTEFQGSVAFYSATQNAAFAENMPRFDVRHLLKEINAPTLVVVGRHDAITPVSCSQEIADAIPNAQLEIFEFSGHSPPSDEPEKFEQILSDFLQTVVH</sequence>
<accession>A0A7H8QXK9</accession>
<organism evidence="4 5">
    <name type="scientific">Talaromyces rugulosus</name>
    <name type="common">Penicillium rugulosum</name>
    <dbReference type="NCBI Taxonomy" id="121627"/>
    <lineage>
        <taxon>Eukaryota</taxon>
        <taxon>Fungi</taxon>
        <taxon>Dikarya</taxon>
        <taxon>Ascomycota</taxon>
        <taxon>Pezizomycotina</taxon>
        <taxon>Eurotiomycetes</taxon>
        <taxon>Eurotiomycetidae</taxon>
        <taxon>Eurotiales</taxon>
        <taxon>Trichocomaceae</taxon>
        <taxon>Talaromyces</taxon>
        <taxon>Talaromyces sect. Islandici</taxon>
    </lineage>
</organism>
<dbReference type="PRINTS" id="PR00793">
    <property type="entry name" value="PROAMNOPTASE"/>
</dbReference>
<name>A0A7H8QXK9_TALRU</name>
<protein>
    <recommendedName>
        <fullName evidence="3">AB hydrolase-1 domain-containing protein</fullName>
    </recommendedName>
</protein>